<dbReference type="Proteomes" id="UP001160758">
    <property type="component" value="Unassembled WGS sequence"/>
</dbReference>
<reference evidence="1" key="1">
    <citation type="submission" date="2022-09" db="EMBL/GenBank/DDBJ databases">
        <title>Intensive care unit water sources are persistently colonized with multi-drug resistant bacteria and are the site of extensive horizontal gene transfer of antibiotic resistance genes.</title>
        <authorList>
            <person name="Diorio-Toth L."/>
        </authorList>
    </citation>
    <scope>NUCLEOTIDE SEQUENCE</scope>
    <source>
        <strain evidence="1">GD03796</strain>
    </source>
</reference>
<dbReference type="AlphaFoldDB" id="A0AA42VBR4"/>
<protein>
    <submittedName>
        <fullName evidence="1">Pyocin knob domain-containing protein</fullName>
    </submittedName>
</protein>
<proteinExistence type="predicted"/>
<evidence type="ECO:0000313" key="2">
    <source>
        <dbReference type="Proteomes" id="UP001160758"/>
    </source>
</evidence>
<dbReference type="RefSeq" id="WP_279981377.1">
    <property type="nucleotide sequence ID" value="NZ_JAOCFT010000001.1"/>
</dbReference>
<accession>A0AA42VBR4</accession>
<comment type="caution">
    <text evidence="1">The sequence shown here is derived from an EMBL/GenBank/DDBJ whole genome shotgun (WGS) entry which is preliminary data.</text>
</comment>
<organism evidence="1 2">
    <name type="scientific">Aeromonas caviae</name>
    <name type="common">Aeromonas punctata</name>
    <dbReference type="NCBI Taxonomy" id="648"/>
    <lineage>
        <taxon>Bacteria</taxon>
        <taxon>Pseudomonadati</taxon>
        <taxon>Pseudomonadota</taxon>
        <taxon>Gammaproteobacteria</taxon>
        <taxon>Aeromonadales</taxon>
        <taxon>Aeromonadaceae</taxon>
        <taxon>Aeromonas</taxon>
    </lineage>
</organism>
<evidence type="ECO:0000313" key="1">
    <source>
        <dbReference type="EMBL" id="MDH1897848.1"/>
    </source>
</evidence>
<dbReference type="EMBL" id="JAOCFT010000001">
    <property type="protein sequence ID" value="MDH1897848.1"/>
    <property type="molecule type" value="Genomic_DNA"/>
</dbReference>
<gene>
    <name evidence="1" type="ORF">N5I07_09750</name>
</gene>
<sequence>MAGIWYRAGTVSVTNGSKKVTGFGTQWATSVVKPKKGHAVHAPDGRQYELDYVESDTVMYLVTAYAGVTATGQAYAIDITRSDTIPAFSRDLAAFTAYTQGQYDSWQQVLTGTGTVKLTAPDGQQIQVPALSALQPASASLKALQALTPAADKMVYYTSAATAAMTTLTSFARTLLDDVSAQAMRGTIGSAVAFYNLTTENLNDLTEYGLYAQQASASATLALNYPMQEAGNLVLRPTAYLYQQEYTTFNSLRKFIRNRSASSVWSAWVEVYTQKSILGDVSQSAGVPTGAILRRGSNANGEYLQMADGTQICWRNWTANLAVTSDNTPYTGYYCASLGFTYPVAFVATPTLTAGARATGYTTPVANGDLSAAGGALYITSNKAITARDYVLSYVAIGRWF</sequence>
<dbReference type="CDD" id="cd19958">
    <property type="entry name" value="pyocin_knob"/>
    <property type="match status" value="1"/>
</dbReference>
<name>A0AA42VBR4_AERCA</name>